<dbReference type="AlphaFoldDB" id="A0AAI9T385"/>
<dbReference type="InterPro" id="IPR022160">
    <property type="entry name" value="Phage_1-C74_Orf1"/>
</dbReference>
<organism evidence="2 3">
    <name type="scientific">Spiroplasma melliferum KC3</name>
    <dbReference type="NCBI Taxonomy" id="570509"/>
    <lineage>
        <taxon>Bacteria</taxon>
        <taxon>Bacillati</taxon>
        <taxon>Mycoplasmatota</taxon>
        <taxon>Mollicutes</taxon>
        <taxon>Entomoplasmatales</taxon>
        <taxon>Spiroplasmataceae</taxon>
        <taxon>Spiroplasma</taxon>
    </lineage>
</organism>
<dbReference type="Proteomes" id="UP000004057">
    <property type="component" value="Unassembled WGS sequence"/>
</dbReference>
<dbReference type="Pfam" id="PF12461">
    <property type="entry name" value="DUF3688"/>
    <property type="match status" value="1"/>
</dbReference>
<evidence type="ECO:0008006" key="4">
    <source>
        <dbReference type="Google" id="ProtNLM"/>
    </source>
</evidence>
<evidence type="ECO:0000313" key="3">
    <source>
        <dbReference type="Proteomes" id="UP000004057"/>
    </source>
</evidence>
<protein>
    <recommendedName>
        <fullName evidence="4">Spiroplasmavirus-related protein</fullName>
    </recommendedName>
</protein>
<evidence type="ECO:0000313" key="2">
    <source>
        <dbReference type="EMBL" id="KAI92459.1"/>
    </source>
</evidence>
<dbReference type="RefSeq" id="WP_004028366.1">
    <property type="nucleotide sequence ID" value="NZ_AGBZ02000003.1"/>
</dbReference>
<feature type="non-terminal residue" evidence="2">
    <location>
        <position position="465"/>
    </location>
</feature>
<reference evidence="2 3" key="1">
    <citation type="journal article" date="2012" name="J. Proteome Res.">
        <title>Application of Spiroplasma melliferum proteogenomic profiling for the discovery of virulence factors and pathogenicity mechanisms in host-associated spiroplasmas.</title>
        <authorList>
            <person name="Alexeev D."/>
            <person name="Kostrjukova E."/>
            <person name="Aliper A."/>
            <person name="Popenko A."/>
            <person name="Bazaleev N."/>
            <person name="Tyakht A."/>
            <person name="Selezneva O."/>
            <person name="Akopian T."/>
            <person name="Prichodko E."/>
            <person name="Kondratov I."/>
            <person name="Chukin M."/>
            <person name="Demina I."/>
            <person name="Galyamina M."/>
            <person name="Kamashev D."/>
            <person name="Vanyushkina A."/>
            <person name="Ladygina V."/>
            <person name="Levitskii S."/>
            <person name="Lazarev V."/>
            <person name="Govorun V."/>
        </authorList>
    </citation>
    <scope>NUCLEOTIDE SEQUENCE [LARGE SCALE GENOMIC DNA]</scope>
    <source>
        <strain evidence="2 3">KC3</strain>
    </source>
</reference>
<proteinExistence type="predicted"/>
<evidence type="ECO:0000256" key="1">
    <source>
        <dbReference type="SAM" id="Phobius"/>
    </source>
</evidence>
<gene>
    <name evidence="2" type="ORF">SPM_004640</name>
</gene>
<keyword evidence="1" id="KW-0812">Transmembrane</keyword>
<accession>A0AAI9T385</accession>
<dbReference type="EMBL" id="AGBZ02000003">
    <property type="protein sequence ID" value="KAI92459.1"/>
    <property type="molecule type" value="Genomic_DNA"/>
</dbReference>
<keyword evidence="1" id="KW-0472">Membrane</keyword>
<keyword evidence="1" id="KW-1133">Transmembrane helix</keyword>
<feature type="transmembrane region" description="Helical" evidence="1">
    <location>
        <begin position="7"/>
        <end position="28"/>
    </location>
</feature>
<sequence length="465" mass="54854">MRKSLSLFAISILGILGLIIPFITLTAFKPLNQQNYNVKQQAIGINETDFINTMFLRSSFFENWSETNYFINPTLKTSQSLTYNDKWYLDFLKDSYSTGISFDKPSNDFIDLYKNWDTYTKQYNIDKFYDVDKKQFLKELTNFSYSFAKYFNTVEVINKLEKSVDSLQQVNLNFQNWKIVNNSKENLEKEFNSKNNNWYIFIAKRGKYYSILQGKNDGINIKYDSLGNIKVRFETIGSENTNIYRWDGLNEPQTPKIDTNTGKIIFYNDNQYQNVRSFLLKYIDVIVQENIRVQQGGNPNYDDPNLSSQRIIFDFEIINNLDKTSTGIILTKKSIYRMILTIDERKNIIAGSLELTHLKQYWNGYDYNSYRYTDDLGFLFSFMKDKENTFNFSAETYNYYQGNTPNTGKYIFEQMKGQIDINKFLKAFFAHALVPVFQNRSNFIESGYIDNLQYDTILINFFGLK</sequence>
<name>A0AAI9T385_SPIME</name>
<comment type="caution">
    <text evidence="2">The sequence shown here is derived from an EMBL/GenBank/DDBJ whole genome shotgun (WGS) entry which is preliminary data.</text>
</comment>